<keyword evidence="1" id="KW-0812">Transmembrane</keyword>
<dbReference type="AlphaFoldDB" id="R8AW71"/>
<evidence type="ECO:0000313" key="3">
    <source>
        <dbReference type="EMBL" id="EON90578.1"/>
    </source>
</evidence>
<dbReference type="eggNOG" id="COG1388">
    <property type="taxonomic scope" value="Bacteria"/>
</dbReference>
<evidence type="ECO:0000256" key="1">
    <source>
        <dbReference type="SAM" id="Phobius"/>
    </source>
</evidence>
<accession>R8AW71</accession>
<evidence type="ECO:0000313" key="4">
    <source>
        <dbReference type="Proteomes" id="UP000016540"/>
    </source>
</evidence>
<feature type="domain" description="Toxin VasX N-terminal region" evidence="2">
    <location>
        <begin position="23"/>
        <end position="160"/>
    </location>
</feature>
<keyword evidence="4" id="KW-1185">Reference proteome</keyword>
<comment type="caution">
    <text evidence="3">The sequence shown here is derived from an EMBL/GenBank/DDBJ whole genome shotgun (WGS) entry which is preliminary data.</text>
</comment>
<dbReference type="InterPro" id="IPR046864">
    <property type="entry name" value="VasX_N"/>
</dbReference>
<name>R8AW71_9GAMM</name>
<proteinExistence type="predicted"/>
<protein>
    <recommendedName>
        <fullName evidence="2">Toxin VasX N-terminal region domain-containing protein</fullName>
    </recommendedName>
</protein>
<dbReference type="OrthoDB" id="6339631at2"/>
<dbReference type="Pfam" id="PF20249">
    <property type="entry name" value="VasX_N"/>
    <property type="match status" value="1"/>
</dbReference>
<dbReference type="STRING" id="1318628.MARLIPOL_18055"/>
<feature type="transmembrane region" description="Helical" evidence="1">
    <location>
        <begin position="696"/>
        <end position="720"/>
    </location>
</feature>
<gene>
    <name evidence="3" type="ORF">MARLIPOL_18055</name>
</gene>
<dbReference type="CDD" id="cd20708">
    <property type="entry name" value="MIX_IV"/>
    <property type="match status" value="1"/>
</dbReference>
<dbReference type="EMBL" id="ASAD01000028">
    <property type="protein sequence ID" value="EON90578.1"/>
    <property type="molecule type" value="Genomic_DNA"/>
</dbReference>
<keyword evidence="1" id="KW-0472">Membrane</keyword>
<dbReference type="PATRIC" id="fig|1318628.3.peg.3604"/>
<sequence>MGSANSSAFLQGADDIDSAAQMCPLQLKTVALYPVRWAISQEVATLPGNFNPPGVSLQNTHYCLRTLTPGWVYLFSEPYGTLHEYRVNEQGVITEVLPGANSVLLPEADAEGALPCIHHPAEGRVFLKFAQHRWTARLQELVRTDAGIRDEYMQVFALDQLPENGQGTNIAETENAETLIEDFRPEPGDFDWSSTEFAQGLTASDLQGQSKKSTEFSYCVALDDEIGITSELGQLHALHVNLIMNNAEENAYAYTTARMVDALIAREAGKKETEEERNEVTEELKERIRSADKDAFVEGYHKQVEEYDQARARIFDDWKRWVDSDQLARKMEFNDLYSADGFTAVEQELSDILDGYVGAERGKEDAETWMAAEDGEAGTVGNLLKAVLFLTSATHKITEKLKDLPSYDYGSQKIVERMYDMPAHVPVGLATDTLLLEFAAPAAAMGAWARNRQTRPQWKKWIKQVSRRYGIDVHENGMTLDTATELLLKVNQESLAETSGHSVSELAMSPLAAGVGNARIRSYLRESLIDVFHLEPDLKDNPFGWFHARLDPVVDVIKQNRGKFIGAVAFFQAFNMASLFTGLKETQQDVMLTDQSAIDKWLPFVDSLWGVAEGIVNLSGLVIQSEYAKAMGGNLSAAGSRVSVALRGLKDLKVFSAGARLITRAFVKFLPYVGPLLSVCLEGRSAWRAWHTGHDVAVSLSVVQIGLAAGIGYLIALSVAGTATVVGAPIALVGAVLVVITVAVTAIQLYIARSRIEDFLSLSFWGNAPTLRYWDDQSRLPNHELLEASKAITAADEGETVREYFEAELDAFYYLLFSPVVRITEHMPKHYAITHQGGQKVLSEFTGFTAYFPGYSEASCAISIRLFEVEKNLVFDDGTKEISGLFERRVNASFSSHGAEYHFTHYNHDYCDQLEMLIEYVKDGRKVTGDYGMRIILNGNDVEELGVDERLTFEL</sequence>
<reference evidence="3 4" key="1">
    <citation type="journal article" date="2013" name="Genome Announc.">
        <title>Draft Genome Sequence of the Moderately Halophilic Bacterium Marinobacter lipolyticus Strain SM19.</title>
        <authorList>
            <person name="Papke R.T."/>
            <person name="de la Haba R.R."/>
            <person name="Infante-Dominguez C."/>
            <person name="Perez D."/>
            <person name="Sanchez-Porro C."/>
            <person name="Lapierre P."/>
            <person name="Ventosa A."/>
        </authorList>
    </citation>
    <scope>NUCLEOTIDE SEQUENCE [LARGE SCALE GENOMIC DNA]</scope>
    <source>
        <strain evidence="3 4">SM19</strain>
    </source>
</reference>
<dbReference type="HOGENOM" id="CLU_326475_0_0_6"/>
<evidence type="ECO:0000259" key="2">
    <source>
        <dbReference type="Pfam" id="PF20249"/>
    </source>
</evidence>
<dbReference type="RefSeq" id="WP_012139863.1">
    <property type="nucleotide sequence ID" value="NZ_KE007308.1"/>
</dbReference>
<keyword evidence="1" id="KW-1133">Transmembrane helix</keyword>
<dbReference type="Proteomes" id="UP000016540">
    <property type="component" value="Unassembled WGS sequence"/>
</dbReference>
<organism evidence="3 4">
    <name type="scientific">Marinobacter lipolyticus SM19</name>
    <dbReference type="NCBI Taxonomy" id="1318628"/>
    <lineage>
        <taxon>Bacteria</taxon>
        <taxon>Pseudomonadati</taxon>
        <taxon>Pseudomonadota</taxon>
        <taxon>Gammaproteobacteria</taxon>
        <taxon>Pseudomonadales</taxon>
        <taxon>Marinobacteraceae</taxon>
        <taxon>Marinobacter</taxon>
    </lineage>
</organism>
<feature type="transmembrane region" description="Helical" evidence="1">
    <location>
        <begin position="726"/>
        <end position="751"/>
    </location>
</feature>